<dbReference type="EC" id="6.5.1.2" evidence="2"/>
<reference evidence="2 3" key="1">
    <citation type="journal article" date="2013" name="Genome Announc.">
        <title>Whole-Genome Sequence of Microcystis aeruginosa TAIHU98, a Nontoxic Bloom-Forming Strain Isolated from Taihu Lake, China.</title>
        <authorList>
            <person name="Yang C."/>
            <person name="Zhang W."/>
            <person name="Ren M."/>
            <person name="Song L."/>
            <person name="Li T."/>
            <person name="Zhao J."/>
        </authorList>
    </citation>
    <scope>NUCLEOTIDE SEQUENCE [LARGE SCALE GENOMIC DNA]</scope>
    <source>
        <strain evidence="2 3">TAIHU98</strain>
    </source>
</reference>
<dbReference type="PATRIC" id="fig|1134457.3.peg.1387"/>
<dbReference type="SMART" id="SM00292">
    <property type="entry name" value="BRCT"/>
    <property type="match status" value="1"/>
</dbReference>
<dbReference type="InterPro" id="IPR036420">
    <property type="entry name" value="BRCT_dom_sf"/>
</dbReference>
<evidence type="ECO:0000313" key="3">
    <source>
        <dbReference type="Proteomes" id="UP000010932"/>
    </source>
</evidence>
<keyword evidence="2" id="KW-0436">Ligase</keyword>
<comment type="caution">
    <text evidence="2">The sequence shown here is derived from an EMBL/GenBank/DDBJ whole genome shotgun (WGS) entry which is preliminary data.</text>
</comment>
<sequence>MIAKETPVVEEPETSPVIAKATPVVTAEKITVADTSLEVQPAAKIVQTSQESAENTLRGKTVVILGTFSKISREKAKSLIINVGGTVTGSPNANTDYILLGKAPGEKLKKAQKLGIKTLSEAQFLQMVELL</sequence>
<dbReference type="AlphaFoldDB" id="L7E993"/>
<protein>
    <submittedName>
        <fullName evidence="2">BRCA1 C Terminus domain protein</fullName>
        <ecNumber evidence="2">6.5.1.2</ecNumber>
    </submittedName>
</protein>
<feature type="domain" description="BRCT" evidence="1">
    <location>
        <begin position="52"/>
        <end position="131"/>
    </location>
</feature>
<dbReference type="SUPFAM" id="SSF52113">
    <property type="entry name" value="BRCT domain"/>
    <property type="match status" value="1"/>
</dbReference>
<dbReference type="InterPro" id="IPR001357">
    <property type="entry name" value="BRCT_dom"/>
</dbReference>
<evidence type="ECO:0000313" key="2">
    <source>
        <dbReference type="EMBL" id="ELP55564.1"/>
    </source>
</evidence>
<organism evidence="2 3">
    <name type="scientific">Microcystis aeruginosa TAIHU98</name>
    <dbReference type="NCBI Taxonomy" id="1134457"/>
    <lineage>
        <taxon>Bacteria</taxon>
        <taxon>Bacillati</taxon>
        <taxon>Cyanobacteriota</taxon>
        <taxon>Cyanophyceae</taxon>
        <taxon>Oscillatoriophycideae</taxon>
        <taxon>Chroococcales</taxon>
        <taxon>Microcystaceae</taxon>
        <taxon>Microcystis</taxon>
    </lineage>
</organism>
<dbReference type="EMBL" id="ANKQ01000001">
    <property type="protein sequence ID" value="ELP55564.1"/>
    <property type="molecule type" value="Genomic_DNA"/>
</dbReference>
<evidence type="ECO:0000259" key="1">
    <source>
        <dbReference type="PROSITE" id="PS50172"/>
    </source>
</evidence>
<dbReference type="Proteomes" id="UP000010932">
    <property type="component" value="Unassembled WGS sequence"/>
</dbReference>
<dbReference type="Gene3D" id="3.40.50.10190">
    <property type="entry name" value="BRCT domain"/>
    <property type="match status" value="1"/>
</dbReference>
<name>L7E993_MICAE</name>
<dbReference type="PROSITE" id="PS50172">
    <property type="entry name" value="BRCT"/>
    <property type="match status" value="1"/>
</dbReference>
<gene>
    <name evidence="2" type="primary">ligA</name>
    <name evidence="2" type="ORF">O53_161</name>
</gene>
<dbReference type="GO" id="GO:0003911">
    <property type="term" value="F:DNA ligase (NAD+) activity"/>
    <property type="evidence" value="ECO:0007669"/>
    <property type="project" value="UniProtKB-EC"/>
</dbReference>
<dbReference type="CDD" id="cd17748">
    <property type="entry name" value="BRCT_DNA_ligase_like"/>
    <property type="match status" value="1"/>
</dbReference>
<proteinExistence type="predicted"/>
<accession>L7E993</accession>
<dbReference type="Pfam" id="PF00533">
    <property type="entry name" value="BRCT"/>
    <property type="match status" value="1"/>
</dbReference>